<keyword evidence="2" id="KW-1185">Reference proteome</keyword>
<gene>
    <name evidence="1" type="ORF">L1994_06930</name>
</gene>
<name>A0AAF0FKT3_9EURY</name>
<organism evidence="1 2">
    <name type="scientific">Methanomicrobium antiquum</name>
    <dbReference type="NCBI Taxonomy" id="487686"/>
    <lineage>
        <taxon>Archaea</taxon>
        <taxon>Methanobacteriati</taxon>
        <taxon>Methanobacteriota</taxon>
        <taxon>Stenosarchaea group</taxon>
        <taxon>Methanomicrobia</taxon>
        <taxon>Methanomicrobiales</taxon>
        <taxon>Methanomicrobiaceae</taxon>
        <taxon>Methanomicrobium</taxon>
    </lineage>
</organism>
<dbReference type="GeneID" id="79950118"/>
<protein>
    <submittedName>
        <fullName evidence="1">Uncharacterized protein</fullName>
    </submittedName>
</protein>
<dbReference type="Proteomes" id="UP001218895">
    <property type="component" value="Chromosome"/>
</dbReference>
<dbReference type="EMBL" id="CP091092">
    <property type="protein sequence ID" value="WFN35895.1"/>
    <property type="molecule type" value="Genomic_DNA"/>
</dbReference>
<accession>A0AAF0FKT3</accession>
<dbReference type="RefSeq" id="WP_278098734.1">
    <property type="nucleotide sequence ID" value="NZ_CP091092.1"/>
</dbReference>
<dbReference type="KEGG" id="manq:L1994_06930"/>
<evidence type="ECO:0000313" key="1">
    <source>
        <dbReference type="EMBL" id="WFN35895.1"/>
    </source>
</evidence>
<dbReference type="AlphaFoldDB" id="A0AAF0FKT3"/>
<sequence>MFLPTDEKQFAFWTMRRSGMQNIEIAKNFDISRQAVSHALLSMTKKIEKILLDMANANSIAVEIVNFEKGILLGRSVPLKVTAIIFVSKKQGVQVWFEHEGVCENCEKYKECTELLWDYAEELGIKIENTNDPTEMADELFRKVRESL</sequence>
<reference evidence="1" key="1">
    <citation type="submission" date="2022-01" db="EMBL/GenBank/DDBJ databases">
        <title>Complete genome of Methanomicrobium antiquum DSM 21220.</title>
        <authorList>
            <person name="Chen S.-C."/>
            <person name="You Y.-T."/>
            <person name="Zhou Y.-Z."/>
            <person name="Lai M.-C."/>
        </authorList>
    </citation>
    <scope>NUCLEOTIDE SEQUENCE</scope>
    <source>
        <strain evidence="1">DSM 21220</strain>
    </source>
</reference>
<evidence type="ECO:0000313" key="2">
    <source>
        <dbReference type="Proteomes" id="UP001218895"/>
    </source>
</evidence>
<proteinExistence type="predicted"/>